<comment type="function">
    <text evidence="4">Involved in correct processing of both the 5' and 3' ends of 23S rRNA precursor. Processes 30S rRNA precursor transcript even in absence of ribonuclease 3 (Rnc); Rnc processes 30S rRNA into smaller rRNA precursors.</text>
</comment>
<keyword evidence="4" id="KW-0690">Ribosome biogenesis</keyword>
<dbReference type="GO" id="GO:0004525">
    <property type="term" value="F:ribonuclease III activity"/>
    <property type="evidence" value="ECO:0007669"/>
    <property type="project" value="InterPro"/>
</dbReference>
<reference evidence="6" key="2">
    <citation type="submission" date="2021-04" db="EMBL/GenBank/DDBJ databases">
        <authorList>
            <person name="Gilroy R."/>
        </authorList>
    </citation>
    <scope>NUCLEOTIDE SEQUENCE</scope>
    <source>
        <strain evidence="6">ChiGjej1B1-14440</strain>
    </source>
</reference>
<dbReference type="Proteomes" id="UP000886724">
    <property type="component" value="Unassembled WGS sequence"/>
</dbReference>
<keyword evidence="3 4" id="KW-0378">Hydrolase</keyword>
<keyword evidence="2 4" id="KW-0255">Endonuclease</keyword>
<comment type="similarity">
    <text evidence="4">Belongs to the MrnC RNase family.</text>
</comment>
<dbReference type="PIRSF" id="PIRSF005520">
    <property type="entry name" value="UCP005520"/>
    <property type="match status" value="1"/>
</dbReference>
<keyword evidence="4" id="KW-0699">rRNA-binding</keyword>
<dbReference type="InterPro" id="IPR036389">
    <property type="entry name" value="RNase_III_sf"/>
</dbReference>
<feature type="active site" evidence="4">
    <location>
        <position position="16"/>
    </location>
</feature>
<dbReference type="EMBL" id="DXET01000255">
    <property type="protein sequence ID" value="HIX82585.1"/>
    <property type="molecule type" value="Genomic_DNA"/>
</dbReference>
<sequence>MRPDLINPSVLAYLGDSVFELLVRDYLVRESGLAKTHEIQKEAIKYVTATSHAKFMHDMLSEGFFSEDEVGIYKRGRNNKGNKNESIEHLHSTGFEAIIGTLYLQKDFKRMNEIFNRYKEYINLR</sequence>
<comment type="subcellular location">
    <subcellularLocation>
        <location evidence="4">Cytoplasm</location>
    </subcellularLocation>
</comment>
<dbReference type="SUPFAM" id="SSF69065">
    <property type="entry name" value="RNase III domain-like"/>
    <property type="match status" value="1"/>
</dbReference>
<dbReference type="EC" id="3.1.26.-" evidence="4"/>
<evidence type="ECO:0000256" key="2">
    <source>
        <dbReference type="ARBA" id="ARBA00022759"/>
    </source>
</evidence>
<organism evidence="6 7">
    <name type="scientific">Candidatus Erysipelatoclostridium merdavium</name>
    <dbReference type="NCBI Taxonomy" id="2838566"/>
    <lineage>
        <taxon>Bacteria</taxon>
        <taxon>Bacillati</taxon>
        <taxon>Bacillota</taxon>
        <taxon>Erysipelotrichia</taxon>
        <taxon>Erysipelotrichales</taxon>
        <taxon>Erysipelotrichales incertae sedis</taxon>
    </lineage>
</organism>
<dbReference type="Pfam" id="PF00636">
    <property type="entry name" value="Ribonuclease_3"/>
    <property type="match status" value="1"/>
</dbReference>
<keyword evidence="4" id="KW-0460">Magnesium</keyword>
<evidence type="ECO:0000256" key="1">
    <source>
        <dbReference type="ARBA" id="ARBA00022722"/>
    </source>
</evidence>
<proteinExistence type="inferred from homology"/>
<evidence type="ECO:0000256" key="4">
    <source>
        <dbReference type="HAMAP-Rule" id="MF_01468"/>
    </source>
</evidence>
<evidence type="ECO:0000259" key="5">
    <source>
        <dbReference type="Pfam" id="PF00636"/>
    </source>
</evidence>
<dbReference type="GO" id="GO:0019843">
    <property type="term" value="F:rRNA binding"/>
    <property type="evidence" value="ECO:0007669"/>
    <property type="project" value="UniProtKB-UniRule"/>
</dbReference>
<dbReference type="Gene3D" id="1.10.1520.10">
    <property type="entry name" value="Ribonuclease III domain"/>
    <property type="match status" value="1"/>
</dbReference>
<evidence type="ECO:0000313" key="6">
    <source>
        <dbReference type="EMBL" id="HIX82585.1"/>
    </source>
</evidence>
<name>A0A9D2BMW0_9FIRM</name>
<dbReference type="GO" id="GO:0006364">
    <property type="term" value="P:rRNA processing"/>
    <property type="evidence" value="ECO:0007669"/>
    <property type="project" value="UniProtKB-UniRule"/>
</dbReference>
<dbReference type="AlphaFoldDB" id="A0A9D2BMW0"/>
<gene>
    <name evidence="4" type="primary">mrnC</name>
    <name evidence="6" type="ORF">H9980_11550</name>
</gene>
<protein>
    <recommendedName>
        <fullName evidence="4">Mini-ribonuclease 3</fullName>
        <shortName evidence="4">Mini-3</shortName>
        <shortName evidence="4">Mini-RNase 3</shortName>
        <ecNumber evidence="4">3.1.26.-</ecNumber>
    </recommendedName>
    <alternativeName>
        <fullName evidence="4">Mini-RNase III</fullName>
        <shortName evidence="4">Mini-III</shortName>
    </alternativeName>
</protein>
<comment type="cofactor">
    <cofactor evidence="4">
        <name>Mg(2+)</name>
        <dbReference type="ChEBI" id="CHEBI:18420"/>
    </cofactor>
</comment>
<dbReference type="InterPro" id="IPR000999">
    <property type="entry name" value="RNase_III_dom"/>
</dbReference>
<keyword evidence="4" id="KW-0698">rRNA processing</keyword>
<evidence type="ECO:0000256" key="3">
    <source>
        <dbReference type="ARBA" id="ARBA00022801"/>
    </source>
</evidence>
<comment type="subunit">
    <text evidence="4">Homodimer.</text>
</comment>
<dbReference type="PANTHER" id="PTHR34276">
    <property type="entry name" value="MINI-RIBONUCLEASE 3"/>
    <property type="match status" value="1"/>
</dbReference>
<feature type="domain" description="RNase III" evidence="5">
    <location>
        <begin position="10"/>
        <end position="106"/>
    </location>
</feature>
<dbReference type="HAMAP" id="MF_01468">
    <property type="entry name" value="RNase_Mini_III"/>
    <property type="match status" value="1"/>
</dbReference>
<dbReference type="GO" id="GO:0005737">
    <property type="term" value="C:cytoplasm"/>
    <property type="evidence" value="ECO:0007669"/>
    <property type="project" value="UniProtKB-SubCell"/>
</dbReference>
<dbReference type="PANTHER" id="PTHR34276:SF1">
    <property type="entry name" value="MINI-RIBONUCLEASE 3"/>
    <property type="match status" value="1"/>
</dbReference>
<reference evidence="6" key="1">
    <citation type="journal article" date="2021" name="PeerJ">
        <title>Extensive microbial diversity within the chicken gut microbiome revealed by metagenomics and culture.</title>
        <authorList>
            <person name="Gilroy R."/>
            <person name="Ravi A."/>
            <person name="Getino M."/>
            <person name="Pursley I."/>
            <person name="Horton D.L."/>
            <person name="Alikhan N.F."/>
            <person name="Baker D."/>
            <person name="Gharbi K."/>
            <person name="Hall N."/>
            <person name="Watson M."/>
            <person name="Adriaenssens E.M."/>
            <person name="Foster-Nyarko E."/>
            <person name="Jarju S."/>
            <person name="Secka A."/>
            <person name="Antonio M."/>
            <person name="Oren A."/>
            <person name="Chaudhuri R.R."/>
            <person name="La Ragione R."/>
            <person name="Hildebrand F."/>
            <person name="Pallen M.J."/>
        </authorList>
    </citation>
    <scope>NUCLEOTIDE SEQUENCE</scope>
    <source>
        <strain evidence="6">ChiGjej1B1-14440</strain>
    </source>
</reference>
<evidence type="ECO:0000313" key="7">
    <source>
        <dbReference type="Proteomes" id="UP000886724"/>
    </source>
</evidence>
<keyword evidence="4" id="KW-0963">Cytoplasm</keyword>
<accession>A0A9D2BMW0</accession>
<keyword evidence="4" id="KW-0694">RNA-binding</keyword>
<dbReference type="InterPro" id="IPR008226">
    <property type="entry name" value="Mini3_fam"/>
</dbReference>
<comment type="caution">
    <text evidence="6">The sequence shown here is derived from an EMBL/GenBank/DDBJ whole genome shotgun (WGS) entry which is preliminary data.</text>
</comment>
<keyword evidence="1 4" id="KW-0540">Nuclease</keyword>